<reference evidence="1 2" key="1">
    <citation type="submission" date="2018-11" db="EMBL/GenBank/DDBJ databases">
        <title>Microbial catabolism of amino acid.</title>
        <authorList>
            <person name="Hibi M."/>
            <person name="Ogawa J."/>
        </authorList>
    </citation>
    <scope>NUCLEOTIDE SEQUENCE [LARGE SCALE GENOMIC DNA]</scope>
    <source>
        <strain evidence="1 2">C31-06</strain>
    </source>
</reference>
<dbReference type="GO" id="GO:0003964">
    <property type="term" value="F:RNA-directed DNA polymerase activity"/>
    <property type="evidence" value="ECO:0007669"/>
    <property type="project" value="UniProtKB-KW"/>
</dbReference>
<sequence length="135" mass="14413">MPVMASSATVGSGLDPVRDLQHALYRAAKADPRRRFHSLRDKVFRRDVLWRAWVTVRANNGAPGVDMTTDTLAEVEQYGIERLLDELARAVAGKSVSTVAVASGVDSQARLEGTASVVDSRCAGSDCAGGVQDRA</sequence>
<keyword evidence="1" id="KW-0808">Transferase</keyword>
<gene>
    <name evidence="1" type="ORF">Rhow_000837</name>
</gene>
<evidence type="ECO:0000313" key="1">
    <source>
        <dbReference type="EMBL" id="GCE37953.1"/>
    </source>
</evidence>
<keyword evidence="1" id="KW-0548">Nucleotidyltransferase</keyword>
<keyword evidence="2" id="KW-1185">Reference proteome</keyword>
<name>A0A402C315_RHOWR</name>
<accession>A0A402C315</accession>
<comment type="caution">
    <text evidence="1">The sequence shown here is derived from an EMBL/GenBank/DDBJ whole genome shotgun (WGS) entry which is preliminary data.</text>
</comment>
<dbReference type="EMBL" id="BHYM01000013">
    <property type="protein sequence ID" value="GCE37953.1"/>
    <property type="molecule type" value="Genomic_DNA"/>
</dbReference>
<proteinExistence type="predicted"/>
<keyword evidence="1" id="KW-0695">RNA-directed DNA polymerase</keyword>
<protein>
    <submittedName>
        <fullName evidence="1">Retron-type RNA-directed DNA polymerase</fullName>
    </submittedName>
</protein>
<organism evidence="1 2">
    <name type="scientific">Rhodococcus wratislaviensis</name>
    <name type="common">Tsukamurella wratislaviensis</name>
    <dbReference type="NCBI Taxonomy" id="44752"/>
    <lineage>
        <taxon>Bacteria</taxon>
        <taxon>Bacillati</taxon>
        <taxon>Actinomycetota</taxon>
        <taxon>Actinomycetes</taxon>
        <taxon>Mycobacteriales</taxon>
        <taxon>Nocardiaceae</taxon>
        <taxon>Rhodococcus</taxon>
    </lineage>
</organism>
<evidence type="ECO:0000313" key="2">
    <source>
        <dbReference type="Proteomes" id="UP000287519"/>
    </source>
</evidence>
<dbReference type="AlphaFoldDB" id="A0A402C315"/>
<dbReference type="Proteomes" id="UP000287519">
    <property type="component" value="Unassembled WGS sequence"/>
</dbReference>